<protein>
    <recommendedName>
        <fullName evidence="2">ZP domain-containing protein</fullName>
    </recommendedName>
</protein>
<proteinExistence type="predicted"/>
<evidence type="ECO:0000313" key="3">
    <source>
        <dbReference type="EMBL" id="KAL3886724.1"/>
    </source>
</evidence>
<comment type="caution">
    <text evidence="3">The sequence shown here is derived from an EMBL/GenBank/DDBJ whole genome shotgun (WGS) entry which is preliminary data.</text>
</comment>
<reference evidence="3 4" key="1">
    <citation type="submission" date="2024-11" db="EMBL/GenBank/DDBJ databases">
        <title>Chromosome-level genome assembly of the freshwater bivalve Anodonta woodiana.</title>
        <authorList>
            <person name="Chen X."/>
        </authorList>
    </citation>
    <scope>NUCLEOTIDE SEQUENCE [LARGE SCALE GENOMIC DNA]</scope>
    <source>
        <strain evidence="3">MN2024</strain>
        <tissue evidence="3">Gills</tissue>
    </source>
</reference>
<dbReference type="InterPro" id="IPR001507">
    <property type="entry name" value="ZP_dom"/>
</dbReference>
<name>A0ABD3XKL5_SINWO</name>
<keyword evidence="1" id="KW-1015">Disulfide bond</keyword>
<organism evidence="3 4">
    <name type="scientific">Sinanodonta woodiana</name>
    <name type="common">Chinese pond mussel</name>
    <name type="synonym">Anodonta woodiana</name>
    <dbReference type="NCBI Taxonomy" id="1069815"/>
    <lineage>
        <taxon>Eukaryota</taxon>
        <taxon>Metazoa</taxon>
        <taxon>Spiralia</taxon>
        <taxon>Lophotrochozoa</taxon>
        <taxon>Mollusca</taxon>
        <taxon>Bivalvia</taxon>
        <taxon>Autobranchia</taxon>
        <taxon>Heteroconchia</taxon>
        <taxon>Palaeoheterodonta</taxon>
        <taxon>Unionida</taxon>
        <taxon>Unionoidea</taxon>
        <taxon>Unionidae</taxon>
        <taxon>Unioninae</taxon>
        <taxon>Sinanodonta</taxon>
    </lineage>
</organism>
<gene>
    <name evidence="3" type="ORF">ACJMK2_026702</name>
</gene>
<sequence>MEIADNNNMTINTSSNVHIGDRLRLIISGNDKFKFTAQSCEATDAAAKSHVKQLTHDGITDDESVISNFSLLQNYSGHNRSVKIEATLYAFHFIDSNSIVITCTITVCELDDDNCHLKTTLRVIDNERKVATTNGGSETSGASGGKTPYSRILYLRTLLSEWINLIYRKKRFIIL</sequence>
<dbReference type="Gene3D" id="2.60.40.4100">
    <property type="entry name" value="Zona pellucida, ZP-C domain"/>
    <property type="match status" value="1"/>
</dbReference>
<dbReference type="Proteomes" id="UP001634394">
    <property type="component" value="Unassembled WGS sequence"/>
</dbReference>
<dbReference type="PROSITE" id="PS51034">
    <property type="entry name" value="ZP_2"/>
    <property type="match status" value="1"/>
</dbReference>
<accession>A0ABD3XKL5</accession>
<dbReference type="Pfam" id="PF00100">
    <property type="entry name" value="Zona_pellucida"/>
    <property type="match status" value="1"/>
</dbReference>
<evidence type="ECO:0000313" key="4">
    <source>
        <dbReference type="Proteomes" id="UP001634394"/>
    </source>
</evidence>
<dbReference type="InterPro" id="IPR042235">
    <property type="entry name" value="ZP-C_dom"/>
</dbReference>
<dbReference type="InterPro" id="IPR055355">
    <property type="entry name" value="ZP-C"/>
</dbReference>
<evidence type="ECO:0000256" key="1">
    <source>
        <dbReference type="ARBA" id="ARBA00023157"/>
    </source>
</evidence>
<dbReference type="AlphaFoldDB" id="A0ABD3XKL5"/>
<feature type="domain" description="ZP" evidence="2">
    <location>
        <begin position="1"/>
        <end position="122"/>
    </location>
</feature>
<dbReference type="EMBL" id="JBJQND010000002">
    <property type="protein sequence ID" value="KAL3886724.1"/>
    <property type="molecule type" value="Genomic_DNA"/>
</dbReference>
<keyword evidence="4" id="KW-1185">Reference proteome</keyword>
<evidence type="ECO:0000259" key="2">
    <source>
        <dbReference type="PROSITE" id="PS51034"/>
    </source>
</evidence>